<accession>A0A371CGG7</accession>
<dbReference type="OrthoDB" id="2754024at2759"/>
<dbReference type="AlphaFoldDB" id="A0A371CGG7"/>
<gene>
    <name evidence="1" type="ORF">OH76DRAFT_1533978</name>
</gene>
<evidence type="ECO:0000313" key="1">
    <source>
        <dbReference type="EMBL" id="RDX39377.1"/>
    </source>
</evidence>
<sequence length="266" mass="30741">MSLKLEFPSSVILPPAHQAKMPFYTLTAMTSDDLTETYKVTKIIESIGRRHFKALKEEARLYEEQLRPLWGKAVPIYYGFFMGETYEGQTGVMMLEDCGQRLRVPLKQQPVYFRSITLHHLISIHRAGVKLADFDVGNIVVSLIPDRDKLFPVIIDFVNADGKHQCGYEGEYKPYEPMPYPTDVGCSQLWKAFMETEIFIPRFVSFFGRDLPIECAQSVEELKKHGNPPEGTPQSEIDRTAYEVARDYYDWCYQRKLYDEGEARIA</sequence>
<name>A0A371CGG7_9APHY</name>
<organism evidence="1 2">
    <name type="scientific">Lentinus brumalis</name>
    <dbReference type="NCBI Taxonomy" id="2498619"/>
    <lineage>
        <taxon>Eukaryota</taxon>
        <taxon>Fungi</taxon>
        <taxon>Dikarya</taxon>
        <taxon>Basidiomycota</taxon>
        <taxon>Agaricomycotina</taxon>
        <taxon>Agaricomycetes</taxon>
        <taxon>Polyporales</taxon>
        <taxon>Polyporaceae</taxon>
        <taxon>Lentinus</taxon>
    </lineage>
</organism>
<proteinExistence type="predicted"/>
<evidence type="ECO:0008006" key="3">
    <source>
        <dbReference type="Google" id="ProtNLM"/>
    </source>
</evidence>
<dbReference type="Proteomes" id="UP000256964">
    <property type="component" value="Unassembled WGS sequence"/>
</dbReference>
<reference evidence="1 2" key="1">
    <citation type="journal article" date="2018" name="Biotechnol. Biofuels">
        <title>Integrative visual omics of the white-rot fungus Polyporus brumalis exposes the biotechnological potential of its oxidative enzymes for delignifying raw plant biomass.</title>
        <authorList>
            <person name="Miyauchi S."/>
            <person name="Rancon A."/>
            <person name="Drula E."/>
            <person name="Hage H."/>
            <person name="Chaduli D."/>
            <person name="Favel A."/>
            <person name="Grisel S."/>
            <person name="Henrissat B."/>
            <person name="Herpoel-Gimbert I."/>
            <person name="Ruiz-Duenas F.J."/>
            <person name="Chevret D."/>
            <person name="Hainaut M."/>
            <person name="Lin J."/>
            <person name="Wang M."/>
            <person name="Pangilinan J."/>
            <person name="Lipzen A."/>
            <person name="Lesage-Meessen L."/>
            <person name="Navarro D."/>
            <person name="Riley R."/>
            <person name="Grigoriev I.V."/>
            <person name="Zhou S."/>
            <person name="Raouche S."/>
            <person name="Rosso M.N."/>
        </authorList>
    </citation>
    <scope>NUCLEOTIDE SEQUENCE [LARGE SCALE GENOMIC DNA]</scope>
    <source>
        <strain evidence="1 2">BRFM 1820</strain>
    </source>
</reference>
<dbReference type="EMBL" id="KZ857961">
    <property type="protein sequence ID" value="RDX39377.1"/>
    <property type="molecule type" value="Genomic_DNA"/>
</dbReference>
<dbReference type="STRING" id="139420.A0A371CGG7"/>
<protein>
    <recommendedName>
        <fullName evidence="3">Protein kinase domain-containing protein</fullName>
    </recommendedName>
</protein>
<evidence type="ECO:0000313" key="2">
    <source>
        <dbReference type="Proteomes" id="UP000256964"/>
    </source>
</evidence>
<keyword evidence="2" id="KW-1185">Reference proteome</keyword>